<keyword evidence="3" id="KW-1185">Reference proteome</keyword>
<proteinExistence type="predicted"/>
<dbReference type="EMBL" id="CP154795">
    <property type="protein sequence ID" value="XAN09314.1"/>
    <property type="molecule type" value="Genomic_DNA"/>
</dbReference>
<keyword evidence="1" id="KW-0812">Transmembrane</keyword>
<evidence type="ECO:0000313" key="2">
    <source>
        <dbReference type="EMBL" id="XAN09314.1"/>
    </source>
</evidence>
<accession>A0ABZ3FT80</accession>
<feature type="transmembrane region" description="Helical" evidence="1">
    <location>
        <begin position="86"/>
        <end position="106"/>
    </location>
</feature>
<keyword evidence="1" id="KW-1133">Transmembrane helix</keyword>
<dbReference type="Proteomes" id="UP001442841">
    <property type="component" value="Chromosome"/>
</dbReference>
<organism evidence="2 3">
    <name type="scientific">Ammonicoccus fulvus</name>
    <dbReference type="NCBI Taxonomy" id="3138240"/>
    <lineage>
        <taxon>Bacteria</taxon>
        <taxon>Bacillati</taxon>
        <taxon>Actinomycetota</taxon>
        <taxon>Actinomycetes</taxon>
        <taxon>Propionibacteriales</taxon>
        <taxon>Propionibacteriaceae</taxon>
        <taxon>Ammonicoccus</taxon>
    </lineage>
</organism>
<reference evidence="2 3" key="1">
    <citation type="submission" date="2024-04" db="EMBL/GenBank/DDBJ databases">
        <title>Isolation of an actinomycete strain from pig manure.</title>
        <authorList>
            <person name="Gong T."/>
            <person name="Yu Z."/>
            <person name="An M."/>
            <person name="Wei C."/>
            <person name="Yang W."/>
            <person name="Liu L."/>
        </authorList>
    </citation>
    <scope>NUCLEOTIDE SEQUENCE [LARGE SCALE GENOMIC DNA]</scope>
    <source>
        <strain evidence="2 3">ZF39</strain>
    </source>
</reference>
<evidence type="ECO:0000256" key="1">
    <source>
        <dbReference type="SAM" id="Phobius"/>
    </source>
</evidence>
<dbReference type="Pfam" id="PF04020">
    <property type="entry name" value="Phage_holin_4_2"/>
    <property type="match status" value="1"/>
</dbReference>
<dbReference type="PANTHER" id="PTHR37309">
    <property type="entry name" value="SLR0284 PROTEIN"/>
    <property type="match status" value="1"/>
</dbReference>
<dbReference type="PANTHER" id="PTHR37309:SF1">
    <property type="entry name" value="SLR0284 PROTEIN"/>
    <property type="match status" value="1"/>
</dbReference>
<keyword evidence="1" id="KW-0472">Membrane</keyword>
<sequence>MQTLIRMVPGITVTGAGFGRQALTLLIVAAIIGVVNSIVKPIVATLTGCLIVLTLGLFIWVVNAWMLLAASWIAGQVSLGFHVDGFWSALFGSIVISVVTMLLSGFKRDKQSAR</sequence>
<gene>
    <name evidence="2" type="ORF">AADG42_18975</name>
</gene>
<evidence type="ECO:0000313" key="3">
    <source>
        <dbReference type="Proteomes" id="UP001442841"/>
    </source>
</evidence>
<name>A0ABZ3FT80_9ACTN</name>
<feature type="transmembrane region" description="Helical" evidence="1">
    <location>
        <begin position="51"/>
        <end position="74"/>
    </location>
</feature>
<protein>
    <submittedName>
        <fullName evidence="2">Phage holin family protein</fullName>
    </submittedName>
</protein>
<feature type="transmembrane region" description="Helical" evidence="1">
    <location>
        <begin position="20"/>
        <end position="39"/>
    </location>
</feature>
<dbReference type="RefSeq" id="WP_425310767.1">
    <property type="nucleotide sequence ID" value="NZ_CP154795.1"/>
</dbReference>
<dbReference type="InterPro" id="IPR007165">
    <property type="entry name" value="Phage_holin_4_2"/>
</dbReference>